<dbReference type="GO" id="GO:0009231">
    <property type="term" value="P:riboflavin biosynthetic process"/>
    <property type="evidence" value="ECO:0007669"/>
    <property type="project" value="InterPro"/>
</dbReference>
<keyword evidence="2" id="KW-0521">NADP</keyword>
<dbReference type="Proteomes" id="UP000199101">
    <property type="component" value="Unassembled WGS sequence"/>
</dbReference>
<dbReference type="InterPro" id="IPR050765">
    <property type="entry name" value="Riboflavin_Biosynth_HTPR"/>
</dbReference>
<organism evidence="5 6">
    <name type="scientific">Rhizobium multihospitium</name>
    <dbReference type="NCBI Taxonomy" id="410764"/>
    <lineage>
        <taxon>Bacteria</taxon>
        <taxon>Pseudomonadati</taxon>
        <taxon>Pseudomonadota</taxon>
        <taxon>Alphaproteobacteria</taxon>
        <taxon>Hyphomicrobiales</taxon>
        <taxon>Rhizobiaceae</taxon>
        <taxon>Rhizobium/Agrobacterium group</taxon>
        <taxon>Rhizobium</taxon>
    </lineage>
</organism>
<dbReference type="EMBL" id="FMAG01000001">
    <property type="protein sequence ID" value="SCB11010.1"/>
    <property type="molecule type" value="Genomic_DNA"/>
</dbReference>
<evidence type="ECO:0000259" key="4">
    <source>
        <dbReference type="Pfam" id="PF01872"/>
    </source>
</evidence>
<dbReference type="GO" id="GO:0008703">
    <property type="term" value="F:5-amino-6-(5-phosphoribosylamino)uracil reductase activity"/>
    <property type="evidence" value="ECO:0007669"/>
    <property type="project" value="InterPro"/>
</dbReference>
<proteinExistence type="predicted"/>
<feature type="domain" description="Bacterial bifunctional deaminase-reductase C-terminal" evidence="4">
    <location>
        <begin position="27"/>
        <end position="245"/>
    </location>
</feature>
<dbReference type="Gene3D" id="3.40.430.10">
    <property type="entry name" value="Dihydrofolate Reductase, subunit A"/>
    <property type="match status" value="1"/>
</dbReference>
<accession>A0A1C3U6A6</accession>
<reference evidence="6" key="1">
    <citation type="submission" date="2016-08" db="EMBL/GenBank/DDBJ databases">
        <authorList>
            <person name="Varghese N."/>
            <person name="Submissions Spin"/>
        </authorList>
    </citation>
    <scope>NUCLEOTIDE SEQUENCE [LARGE SCALE GENOMIC DNA]</scope>
    <source>
        <strain evidence="6">HAMBI 2975</strain>
    </source>
</reference>
<evidence type="ECO:0000313" key="5">
    <source>
        <dbReference type="EMBL" id="SCB11010.1"/>
    </source>
</evidence>
<name>A0A1C3U6A6_9HYPH</name>
<evidence type="ECO:0000256" key="2">
    <source>
        <dbReference type="ARBA" id="ARBA00022857"/>
    </source>
</evidence>
<keyword evidence="6" id="KW-1185">Reference proteome</keyword>
<dbReference type="PANTHER" id="PTHR38011">
    <property type="entry name" value="DIHYDROFOLATE REDUCTASE FAMILY PROTEIN (AFU_ORTHOLOGUE AFUA_8G06820)"/>
    <property type="match status" value="1"/>
</dbReference>
<protein>
    <submittedName>
        <fullName evidence="5">Pyrimidine reductase, riboflavin biosynthesis</fullName>
    </submittedName>
</protein>
<dbReference type="AlphaFoldDB" id="A0A1C3U6A6"/>
<keyword evidence="3" id="KW-0560">Oxidoreductase</keyword>
<evidence type="ECO:0000256" key="1">
    <source>
        <dbReference type="ARBA" id="ARBA00005104"/>
    </source>
</evidence>
<sequence length="256" mass="27371">MDIQRSGCQPGEGEQCGLSGKGTIMKPYVICHMVSSLDGGLHPSRWTHSPDGKLGDWTALYQSCHEKLEGDAWMVGRVTMAEMSKGNPHPPHEHGKMTRPFHFANRKAANFAVAIDVSGKLHFARNEIDGDHIVVLLGSEVPDSHLAELAHDGVSYIVSAQAEPDLSAMLDTLERELGIKRLLLEGGAGINGSFLAAGLVDEISLIIAPVLDGRAASQSIVEYGGEGLAGKVRLSLKSCEPLAYGAIYLRYAVTSS</sequence>
<evidence type="ECO:0000256" key="3">
    <source>
        <dbReference type="ARBA" id="ARBA00023002"/>
    </source>
</evidence>
<dbReference type="InterPro" id="IPR002734">
    <property type="entry name" value="RibDG_C"/>
</dbReference>
<dbReference type="STRING" id="410764.GA0061103_1606"/>
<dbReference type="SUPFAM" id="SSF53597">
    <property type="entry name" value="Dihydrofolate reductase-like"/>
    <property type="match status" value="1"/>
</dbReference>
<gene>
    <name evidence="5" type="ORF">GA0061103_1606</name>
</gene>
<dbReference type="Pfam" id="PF01872">
    <property type="entry name" value="RibD_C"/>
    <property type="match status" value="1"/>
</dbReference>
<dbReference type="PANTHER" id="PTHR38011:SF7">
    <property type="entry name" value="2,5-DIAMINO-6-RIBOSYLAMINO-4(3H)-PYRIMIDINONE 5'-PHOSPHATE REDUCTASE"/>
    <property type="match status" value="1"/>
</dbReference>
<comment type="pathway">
    <text evidence="1">Cofactor biosynthesis; riboflavin biosynthesis.</text>
</comment>
<dbReference type="InterPro" id="IPR024072">
    <property type="entry name" value="DHFR-like_dom_sf"/>
</dbReference>
<evidence type="ECO:0000313" key="6">
    <source>
        <dbReference type="Proteomes" id="UP000199101"/>
    </source>
</evidence>